<dbReference type="EMBL" id="CM056810">
    <property type="protein sequence ID" value="KAJ8644324.1"/>
    <property type="molecule type" value="Genomic_DNA"/>
</dbReference>
<name>A0ACC2MG47_PERAE</name>
<dbReference type="Proteomes" id="UP001234297">
    <property type="component" value="Chromosome 2"/>
</dbReference>
<reference evidence="1 2" key="1">
    <citation type="journal article" date="2022" name="Hortic Res">
        <title>A haplotype resolved chromosomal level avocado genome allows analysis of novel avocado genes.</title>
        <authorList>
            <person name="Nath O."/>
            <person name="Fletcher S.J."/>
            <person name="Hayward A."/>
            <person name="Shaw L.M."/>
            <person name="Masouleh A.K."/>
            <person name="Furtado A."/>
            <person name="Henry R.J."/>
            <person name="Mitter N."/>
        </authorList>
    </citation>
    <scope>NUCLEOTIDE SEQUENCE [LARGE SCALE GENOMIC DNA]</scope>
    <source>
        <strain evidence="2">cv. Hass</strain>
    </source>
</reference>
<evidence type="ECO:0000313" key="1">
    <source>
        <dbReference type="EMBL" id="KAJ8644324.1"/>
    </source>
</evidence>
<protein>
    <submittedName>
        <fullName evidence="1">Uncharacterized protein</fullName>
    </submittedName>
</protein>
<sequence length="1012" mass="115464">MGEELPNPSLPPADLRCHRNDGKQWQCKNWRLPDKNLCEQHFSYALARGVRPKKTTTNGGRGSRRPKSTDTGLVPIQGENKGKRKRDDESEGEGLKRKEALPKMEKKKRGRKKKVVEKEEDLGVGGFAKSIFGKPAKKKRGRKKMVVKKEEDLGDGDFPKSGSGVASIRVLRGSKRDSGVKNVVGFVEKRKRVTGKDATMCHQCMYSDKRIVRCTECENRRYCEGCIRRWYPKMSEAEIAEACPFCRGNCNCKACLRMDVHENTERKIDKEDRFRHSRYLVGALLPFLKLLRQEQVMEKEAEANIQGLPSSEMKIEEAASLNDERSFCDNCRTSIVDFHRSCSNCSYELCLSCCREIREGHPLRPAEAAMHFPDRGKNYLHGGKPTPMTAVQKSAIDLDVEMSHADPVSPLIEWKADGNGRIPCPPKELGGCGESLLDLKCIFPENWVEDLEAKAEEIVHNYEYPEMSKECSCFEDGQIGVANTNSRKAASREDSKDNYLYCPTARDIQHGDLDHFQRHWSKGEPVIVRNVLERTSGLSWEPMVMWRAFREIIRTKTDKSKSLSVKAIDCLDWCEVEINIHQFFQGYLEGRNHRNQWPEMLKLKDWPPANAFEERLPRHGTEFIRGLPYQEYTNPRFGLRNLAVKLPEKSLKPDLGPKTYIAYGFAEELGRGDSVTKLHCDISDAVNVLTHTATVVLTESQLASIEKLKMQHYDQDKSEQIGTVQLVQEKVDKEHVVPAVGVLVDEQHGGNGFPDSHPLVGVKADVNGEEGENFTEGSGKSLAIHGRKKKGRRRRPLDSEKKLKKLKRYSYLGELQNNEGSSSFSVKSDANGELDRNGACDRDADSSDIKLKSKPKLKGGALWDIFRRQDVYKLEEYLRKHSREFRHIYCSPVEEVVHPIHDQYFYLTLEHKRKLKEEFGIEPWTFVQKLGEAVFIPAGCPHQVRNLKSCTKVALDFVSPENVNECIRLTEEFRRLPRDHIAKEDKLEVKKMTLHAINHAVKDLMELISTEK</sequence>
<organism evidence="1 2">
    <name type="scientific">Persea americana</name>
    <name type="common">Avocado</name>
    <dbReference type="NCBI Taxonomy" id="3435"/>
    <lineage>
        <taxon>Eukaryota</taxon>
        <taxon>Viridiplantae</taxon>
        <taxon>Streptophyta</taxon>
        <taxon>Embryophyta</taxon>
        <taxon>Tracheophyta</taxon>
        <taxon>Spermatophyta</taxon>
        <taxon>Magnoliopsida</taxon>
        <taxon>Magnoliidae</taxon>
        <taxon>Laurales</taxon>
        <taxon>Lauraceae</taxon>
        <taxon>Persea</taxon>
    </lineage>
</organism>
<comment type="caution">
    <text evidence="1">The sequence shown here is derived from an EMBL/GenBank/DDBJ whole genome shotgun (WGS) entry which is preliminary data.</text>
</comment>
<evidence type="ECO:0000313" key="2">
    <source>
        <dbReference type="Proteomes" id="UP001234297"/>
    </source>
</evidence>
<proteinExistence type="predicted"/>
<keyword evidence="2" id="KW-1185">Reference proteome</keyword>
<gene>
    <name evidence="1" type="ORF">MRB53_006072</name>
</gene>
<accession>A0ACC2MG47</accession>